<dbReference type="Proteomes" id="UP001431010">
    <property type="component" value="Chromosome"/>
</dbReference>
<reference evidence="1" key="1">
    <citation type="journal article" date="2024" name="Antonie Van Leeuwenhoek">
        <title>Bradyrhizobium ontarionense sp. nov., a novel bacterial symbiont isolated from Aeschynomene indica (Indian jointvetch), harbours photosynthesis, nitrogen fixation and nitrous oxide (N2O) reductase genes.</title>
        <authorList>
            <person name="Bromfield E.S.P."/>
            <person name="Cloutier S."/>
        </authorList>
    </citation>
    <scope>NUCLEOTIDE SEQUENCE</scope>
    <source>
        <strain evidence="1">A19</strain>
    </source>
</reference>
<keyword evidence="2" id="KW-1185">Reference proteome</keyword>
<protein>
    <submittedName>
        <fullName evidence="1">Uncharacterized protein</fullName>
    </submittedName>
</protein>
<dbReference type="RefSeq" id="WP_231323157.1">
    <property type="nucleotide sequence ID" value="NZ_CP088156.1"/>
</dbReference>
<name>A0ABY3RCX2_9BRAD</name>
<proteinExistence type="predicted"/>
<dbReference type="EMBL" id="CP088156">
    <property type="protein sequence ID" value="UFZ05260.1"/>
    <property type="molecule type" value="Genomic_DNA"/>
</dbReference>
<gene>
    <name evidence="1" type="ORF">LQG66_02755</name>
</gene>
<sequence length="50" mass="5836">MAGLHHHWWEPYRKSYDEMAASDPIAKEEFDAIVEQMLMAARDAASRLRC</sequence>
<organism evidence="1 2">
    <name type="scientific">Bradyrhizobium ontarionense</name>
    <dbReference type="NCBI Taxonomy" id="2898149"/>
    <lineage>
        <taxon>Bacteria</taxon>
        <taxon>Pseudomonadati</taxon>
        <taxon>Pseudomonadota</taxon>
        <taxon>Alphaproteobacteria</taxon>
        <taxon>Hyphomicrobiales</taxon>
        <taxon>Nitrobacteraceae</taxon>
        <taxon>Bradyrhizobium</taxon>
    </lineage>
</organism>
<accession>A0ABY3RCX2</accession>
<evidence type="ECO:0000313" key="1">
    <source>
        <dbReference type="EMBL" id="UFZ05260.1"/>
    </source>
</evidence>
<evidence type="ECO:0000313" key="2">
    <source>
        <dbReference type="Proteomes" id="UP001431010"/>
    </source>
</evidence>